<dbReference type="OrthoDB" id="270742at2"/>
<dbReference type="AlphaFoldDB" id="A0A062XYP2"/>
<dbReference type="Pfam" id="PF16036">
    <property type="entry name" value="Chalcone_3"/>
    <property type="match status" value="1"/>
</dbReference>
<reference evidence="3 4" key="1">
    <citation type="submission" date="2014-04" db="EMBL/GenBank/DDBJ databases">
        <title>The Genome Sequence of Thermoanaerobaculum aquaticum MP-01, The First Cultivated Group 23 Acidobacterium.</title>
        <authorList>
            <person name="Stamps B.W."/>
            <person name="Losey N.A."/>
            <person name="Lawson P.A."/>
            <person name="Stevenson B.S."/>
        </authorList>
    </citation>
    <scope>NUCLEOTIDE SEQUENCE [LARGE SCALE GENOMIC DNA]</scope>
    <source>
        <strain evidence="3 4">MP-01</strain>
    </source>
</reference>
<dbReference type="InterPro" id="IPR016087">
    <property type="entry name" value="Chalcone_isomerase"/>
</dbReference>
<organism evidence="3 4">
    <name type="scientific">Thermoanaerobaculum aquaticum</name>
    <dbReference type="NCBI Taxonomy" id="1312852"/>
    <lineage>
        <taxon>Bacteria</taxon>
        <taxon>Pseudomonadati</taxon>
        <taxon>Acidobacteriota</taxon>
        <taxon>Thermoanaerobaculia</taxon>
        <taxon>Thermoanaerobaculales</taxon>
        <taxon>Thermoanaerobaculaceae</taxon>
        <taxon>Thermoanaerobaculum</taxon>
    </lineage>
</organism>
<proteinExistence type="predicted"/>
<evidence type="ECO:0000313" key="4">
    <source>
        <dbReference type="Proteomes" id="UP000027284"/>
    </source>
</evidence>
<dbReference type="SUPFAM" id="SSF54626">
    <property type="entry name" value="Chalcone isomerase"/>
    <property type="match status" value="1"/>
</dbReference>
<feature type="signal peptide" evidence="1">
    <location>
        <begin position="1"/>
        <end position="19"/>
    </location>
</feature>
<evidence type="ECO:0000259" key="2">
    <source>
        <dbReference type="Pfam" id="PF16036"/>
    </source>
</evidence>
<dbReference type="Proteomes" id="UP000027284">
    <property type="component" value="Unassembled WGS sequence"/>
</dbReference>
<sequence length="184" mass="19676">MRKTALLVLASFGVAAAVAAGELAGVTMPERKNVNGQVLQLNGMGLRKKAVFKVYVGALYLTQKSSDPAAILAADQPRQMVMHFLRDVGKDRLVEAWKEGFAGNAPAAQTKLAKEIERFLGFWRDVAEGEEVLMTYVPGKGTSVSFGGKEVGTIEGKEFADALLSVWLGPKPPSEDLKAGLLGK</sequence>
<dbReference type="STRING" id="1312852.EG19_06595"/>
<dbReference type="RefSeq" id="WP_038049952.1">
    <property type="nucleotide sequence ID" value="NZ_JMFG01000024.1"/>
</dbReference>
<protein>
    <recommendedName>
        <fullName evidence="2">Chalcone isomerase domain-containing protein</fullName>
    </recommendedName>
</protein>
<comment type="caution">
    <text evidence="3">The sequence shown here is derived from an EMBL/GenBank/DDBJ whole genome shotgun (WGS) entry which is preliminary data.</text>
</comment>
<keyword evidence="1" id="KW-0732">Signal</keyword>
<dbReference type="EMBL" id="JMFG01000024">
    <property type="protein sequence ID" value="KDA53246.1"/>
    <property type="molecule type" value="Genomic_DNA"/>
</dbReference>
<keyword evidence="4" id="KW-1185">Reference proteome</keyword>
<name>A0A062XYP2_9BACT</name>
<feature type="chain" id="PRO_5001616559" description="Chalcone isomerase domain-containing protein" evidence="1">
    <location>
        <begin position="20"/>
        <end position="184"/>
    </location>
</feature>
<gene>
    <name evidence="3" type="ORF">EG19_06595</name>
</gene>
<dbReference type="GO" id="GO:0016872">
    <property type="term" value="F:intramolecular lyase activity"/>
    <property type="evidence" value="ECO:0007669"/>
    <property type="project" value="InterPro"/>
</dbReference>
<dbReference type="Gene3D" id="3.50.70.10">
    <property type="match status" value="1"/>
</dbReference>
<dbReference type="InterPro" id="IPR036298">
    <property type="entry name" value="Chalcone_isomerase_sf"/>
</dbReference>
<dbReference type="InterPro" id="IPR016088">
    <property type="entry name" value="Chalcone_isomerase_3-sand"/>
</dbReference>
<evidence type="ECO:0000313" key="3">
    <source>
        <dbReference type="EMBL" id="KDA53246.1"/>
    </source>
</evidence>
<evidence type="ECO:0000256" key="1">
    <source>
        <dbReference type="SAM" id="SignalP"/>
    </source>
</evidence>
<accession>A0A062XYP2</accession>
<feature type="domain" description="Chalcone isomerase" evidence="2">
    <location>
        <begin position="21"/>
        <end position="183"/>
    </location>
</feature>